<protein>
    <recommendedName>
        <fullName evidence="4">CCHC-type domain-containing protein</fullName>
    </recommendedName>
</protein>
<dbReference type="GO" id="GO:0003676">
    <property type="term" value="F:nucleic acid binding"/>
    <property type="evidence" value="ECO:0007669"/>
    <property type="project" value="InterPro"/>
</dbReference>
<organism evidence="5 6">
    <name type="scientific">Puccinia striiformis f. sp. tritici PST-78</name>
    <dbReference type="NCBI Taxonomy" id="1165861"/>
    <lineage>
        <taxon>Eukaryota</taxon>
        <taxon>Fungi</taxon>
        <taxon>Dikarya</taxon>
        <taxon>Basidiomycota</taxon>
        <taxon>Pucciniomycotina</taxon>
        <taxon>Pucciniomycetes</taxon>
        <taxon>Pucciniales</taxon>
        <taxon>Pucciniaceae</taxon>
        <taxon>Puccinia</taxon>
    </lineage>
</organism>
<dbReference type="EMBL" id="AJIL01000007">
    <property type="protein sequence ID" value="KNF05606.1"/>
    <property type="molecule type" value="Genomic_DNA"/>
</dbReference>
<keyword evidence="1" id="KW-0507">mRNA processing</keyword>
<dbReference type="Pfam" id="PF00098">
    <property type="entry name" value="zf-CCHC"/>
    <property type="match status" value="1"/>
</dbReference>
<comment type="caution">
    <text evidence="5">The sequence shown here is derived from an EMBL/GenBank/DDBJ whole genome shotgun (WGS) entry which is preliminary data.</text>
</comment>
<dbReference type="GO" id="GO:0006397">
    <property type="term" value="P:mRNA processing"/>
    <property type="evidence" value="ECO:0007669"/>
    <property type="project" value="UniProtKB-KW"/>
</dbReference>
<keyword evidence="6" id="KW-1185">Reference proteome</keyword>
<keyword evidence="2" id="KW-0862">Zinc</keyword>
<evidence type="ECO:0000313" key="5">
    <source>
        <dbReference type="EMBL" id="KNF05606.1"/>
    </source>
</evidence>
<dbReference type="SMART" id="SM00343">
    <property type="entry name" value="ZnF_C2HC"/>
    <property type="match status" value="1"/>
</dbReference>
<evidence type="ECO:0000259" key="4">
    <source>
        <dbReference type="PROSITE" id="PS50158"/>
    </source>
</evidence>
<feature type="compositionally biased region" description="Basic and acidic residues" evidence="3">
    <location>
        <begin position="186"/>
        <end position="214"/>
    </location>
</feature>
<proteinExistence type="predicted"/>
<name>A0A0L0W279_9BASI</name>
<keyword evidence="2" id="KW-0479">Metal-binding</keyword>
<dbReference type="InterPro" id="IPR001878">
    <property type="entry name" value="Znf_CCHC"/>
</dbReference>
<dbReference type="AlphaFoldDB" id="A0A0L0W279"/>
<gene>
    <name evidence="5" type="ORF">PSTG_01415</name>
</gene>
<dbReference type="Gene3D" id="4.10.60.10">
    <property type="entry name" value="Zinc finger, CCHC-type"/>
    <property type="match status" value="1"/>
</dbReference>
<evidence type="ECO:0000313" key="6">
    <source>
        <dbReference type="Proteomes" id="UP000054564"/>
    </source>
</evidence>
<dbReference type="PROSITE" id="PS50158">
    <property type="entry name" value="ZF_CCHC"/>
    <property type="match status" value="1"/>
</dbReference>
<feature type="compositionally biased region" description="Polar residues" evidence="3">
    <location>
        <begin position="153"/>
        <end position="170"/>
    </location>
</feature>
<keyword evidence="2" id="KW-0863">Zinc-finger</keyword>
<dbReference type="Proteomes" id="UP000054564">
    <property type="component" value="Unassembled WGS sequence"/>
</dbReference>
<dbReference type="STRING" id="1165861.A0A0L0W279"/>
<reference evidence="6" key="1">
    <citation type="submission" date="2014-03" db="EMBL/GenBank/DDBJ databases">
        <title>The Genome Sequence of Puccinia striiformis f. sp. tritici PST-78.</title>
        <authorList>
            <consortium name="The Broad Institute Genome Sequencing Platform"/>
            <person name="Cuomo C."/>
            <person name="Hulbert S."/>
            <person name="Chen X."/>
            <person name="Walker B."/>
            <person name="Young S.K."/>
            <person name="Zeng Q."/>
            <person name="Gargeya S."/>
            <person name="Fitzgerald M."/>
            <person name="Haas B."/>
            <person name="Abouelleil A."/>
            <person name="Alvarado L."/>
            <person name="Arachchi H.M."/>
            <person name="Berlin A.M."/>
            <person name="Chapman S.B."/>
            <person name="Goldberg J."/>
            <person name="Griggs A."/>
            <person name="Gujja S."/>
            <person name="Hansen M."/>
            <person name="Howarth C."/>
            <person name="Imamovic A."/>
            <person name="Larimer J."/>
            <person name="McCowan C."/>
            <person name="Montmayeur A."/>
            <person name="Murphy C."/>
            <person name="Neiman D."/>
            <person name="Pearson M."/>
            <person name="Priest M."/>
            <person name="Roberts A."/>
            <person name="Saif S."/>
            <person name="Shea T."/>
            <person name="Sisk P."/>
            <person name="Sykes S."/>
            <person name="Wortman J."/>
            <person name="Nusbaum C."/>
            <person name="Birren B."/>
        </authorList>
    </citation>
    <scope>NUCLEOTIDE SEQUENCE [LARGE SCALE GENOMIC DNA]</scope>
    <source>
        <strain evidence="6">race PST-78</strain>
    </source>
</reference>
<dbReference type="GO" id="GO:0008270">
    <property type="term" value="F:zinc ion binding"/>
    <property type="evidence" value="ECO:0007669"/>
    <property type="project" value="UniProtKB-KW"/>
</dbReference>
<feature type="region of interest" description="Disordered" evidence="3">
    <location>
        <begin position="148"/>
        <end position="214"/>
    </location>
</feature>
<accession>A0A0L0W279</accession>
<feature type="domain" description="CCHC-type" evidence="4">
    <location>
        <begin position="181"/>
        <end position="196"/>
    </location>
</feature>
<evidence type="ECO:0000256" key="2">
    <source>
        <dbReference type="PROSITE-ProRule" id="PRU00047"/>
    </source>
</evidence>
<evidence type="ECO:0000256" key="1">
    <source>
        <dbReference type="ARBA" id="ARBA00022664"/>
    </source>
</evidence>
<dbReference type="InterPro" id="IPR036875">
    <property type="entry name" value="Znf_CCHC_sf"/>
</dbReference>
<sequence>MSVLIRQASIDIWHLAGIRLLGGKAYNDFEDATANNQEPRNWIEFCDWVVELNPVSVSKQMISDKFDALVQGPTESCQMFYDRFRDWQCRARGYDFSYDESTAFVGRLSKALNHKVTDYIRIAERQGPLPFSAIVVAALDEDRAYRKRHPNLVASTSTSGKRSSDGGNNQPKKKSAGPLVCFNCGKENHVSSKCPEPKTDKQKAYEAKAKLTLK</sequence>
<dbReference type="SUPFAM" id="SSF57756">
    <property type="entry name" value="Retrovirus zinc finger-like domains"/>
    <property type="match status" value="1"/>
</dbReference>
<evidence type="ECO:0000256" key="3">
    <source>
        <dbReference type="SAM" id="MobiDB-lite"/>
    </source>
</evidence>